<dbReference type="Proteomes" id="UP000798662">
    <property type="component" value="Chromosome 3"/>
</dbReference>
<dbReference type="EMBL" id="CM020620">
    <property type="protein sequence ID" value="KAK1868651.1"/>
    <property type="molecule type" value="Genomic_DNA"/>
</dbReference>
<keyword evidence="2" id="KW-1185">Reference proteome</keyword>
<organism evidence="1 2">
    <name type="scientific">Pyropia yezoensis</name>
    <name type="common">Susabi-nori</name>
    <name type="synonym">Porphyra yezoensis</name>
    <dbReference type="NCBI Taxonomy" id="2788"/>
    <lineage>
        <taxon>Eukaryota</taxon>
        <taxon>Rhodophyta</taxon>
        <taxon>Bangiophyceae</taxon>
        <taxon>Bangiales</taxon>
        <taxon>Bangiaceae</taxon>
        <taxon>Pyropia</taxon>
    </lineage>
</organism>
<name>A0ACC3CEG4_PYRYE</name>
<proteinExistence type="predicted"/>
<comment type="caution">
    <text evidence="1">The sequence shown here is derived from an EMBL/GenBank/DDBJ whole genome shotgun (WGS) entry which is preliminary data.</text>
</comment>
<accession>A0ACC3CEG4</accession>
<sequence length="333" mass="35155">MEALSSSLDELSLSPVWAYGSDVGALCLAIIENDVGVAAEILRHRPDLVNYRRSGVAGRSSPGGSTFLHDAARNGAVHVAAMLLDAGAEVDAVAVVGGLRVTPLELVGPSGYGVLPLLLAAGADPDGVREPRRMTLLRKAAFSFAYSGFKPPVEALLRAGACPDGPSWSSPLLFAADFGGPPFSESNFAIAKVLIAWGAHVPAASSTFRQTVWYSQFGADVPPVLRTCPRMTVQEREDSSAEWRAAVSTAYAMMPSLALRVWNADAVDHWLALLYTACYGVDADTATVTAEGLDWALAPSKRMRPRGCEILGKGAHPSTPPWVGALLCRGFHA</sequence>
<evidence type="ECO:0000313" key="1">
    <source>
        <dbReference type="EMBL" id="KAK1868651.1"/>
    </source>
</evidence>
<protein>
    <submittedName>
        <fullName evidence="1">Uncharacterized protein</fullName>
    </submittedName>
</protein>
<evidence type="ECO:0000313" key="2">
    <source>
        <dbReference type="Proteomes" id="UP000798662"/>
    </source>
</evidence>
<reference evidence="1" key="1">
    <citation type="submission" date="2019-11" db="EMBL/GenBank/DDBJ databases">
        <title>Nori genome reveals adaptations in red seaweeds to the harsh intertidal environment.</title>
        <authorList>
            <person name="Wang D."/>
            <person name="Mao Y."/>
        </authorList>
    </citation>
    <scope>NUCLEOTIDE SEQUENCE</scope>
    <source>
        <tissue evidence="1">Gametophyte</tissue>
    </source>
</reference>
<gene>
    <name evidence="1" type="ORF">I4F81_011135</name>
</gene>